<feature type="active site" description="Proton acceptor; for dehydratase activity" evidence="5">
    <location>
        <position position="3534"/>
    </location>
</feature>
<dbReference type="InterPro" id="IPR030918">
    <property type="entry name" value="PT_fungal_PKS"/>
</dbReference>
<feature type="compositionally biased region" description="Basic and acidic residues" evidence="6">
    <location>
        <begin position="3829"/>
        <end position="3859"/>
    </location>
</feature>
<dbReference type="SUPFAM" id="SSF53901">
    <property type="entry name" value="Thiolase-like"/>
    <property type="match status" value="2"/>
</dbReference>
<feature type="domain" description="PKS/mFAS DH" evidence="9">
    <location>
        <begin position="1290"/>
        <end position="1590"/>
    </location>
</feature>
<dbReference type="InterPro" id="IPR016036">
    <property type="entry name" value="Malonyl_transacylase_ACP-bd"/>
</dbReference>
<dbReference type="Pfam" id="PF00109">
    <property type="entry name" value="ketoacyl-synt"/>
    <property type="match status" value="2"/>
</dbReference>
<dbReference type="InterPro" id="IPR018201">
    <property type="entry name" value="Ketoacyl_synth_AS"/>
</dbReference>
<dbReference type="InterPro" id="IPR049900">
    <property type="entry name" value="PKS_mFAS_DH"/>
</dbReference>
<evidence type="ECO:0000313" key="10">
    <source>
        <dbReference type="EMBL" id="KAF0328457.1"/>
    </source>
</evidence>
<dbReference type="Pfam" id="PF00550">
    <property type="entry name" value="PP-binding"/>
    <property type="match status" value="3"/>
</dbReference>
<feature type="active site" description="Proton donor; for dehydratase activity" evidence="5">
    <location>
        <position position="3717"/>
    </location>
</feature>
<protein>
    <submittedName>
        <fullName evidence="10">Non-reducing polyketide synthase terA</fullName>
    </submittedName>
</protein>
<dbReference type="PROSITE" id="PS52004">
    <property type="entry name" value="KS3_2"/>
    <property type="match status" value="2"/>
</dbReference>
<feature type="active site" description="Proton acceptor; for dehydratase activity" evidence="5">
    <location>
        <position position="1322"/>
    </location>
</feature>
<feature type="domain" description="Carrier" evidence="7">
    <location>
        <begin position="3979"/>
        <end position="4053"/>
    </location>
</feature>
<dbReference type="InterPro" id="IPR009081">
    <property type="entry name" value="PP-bd_ACP"/>
</dbReference>
<name>A0A8H3WPX9_9PEZI</name>
<dbReference type="InterPro" id="IPR001227">
    <property type="entry name" value="Ac_transferase_dom_sf"/>
</dbReference>
<feature type="domain" description="Ketosynthase family 3 (KS3)" evidence="8">
    <location>
        <begin position="2592"/>
        <end position="3017"/>
    </location>
</feature>
<dbReference type="Proteomes" id="UP000434172">
    <property type="component" value="Unassembled WGS sequence"/>
</dbReference>
<feature type="domain" description="Ketosynthase family 3 (KS3)" evidence="8">
    <location>
        <begin position="406"/>
        <end position="833"/>
    </location>
</feature>
<comment type="caution">
    <text evidence="10">The sequence shown here is derived from an EMBL/GenBank/DDBJ whole genome shotgun (WGS) entry which is preliminary data.</text>
</comment>
<dbReference type="SMART" id="SM00823">
    <property type="entry name" value="PKS_PP"/>
    <property type="match status" value="2"/>
</dbReference>
<feature type="domain" description="PKS/mFAS DH" evidence="9">
    <location>
        <begin position="3502"/>
        <end position="3804"/>
    </location>
</feature>
<feature type="region of interest" description="C-terminal hotdog fold" evidence="5">
    <location>
        <begin position="3657"/>
        <end position="3804"/>
    </location>
</feature>
<evidence type="ECO:0000259" key="8">
    <source>
        <dbReference type="PROSITE" id="PS52004"/>
    </source>
</evidence>
<dbReference type="InterPro" id="IPR013217">
    <property type="entry name" value="Methyltransf_12"/>
</dbReference>
<feature type="region of interest" description="Disordered" evidence="6">
    <location>
        <begin position="3937"/>
        <end position="3967"/>
    </location>
</feature>
<dbReference type="Gene3D" id="3.30.70.3290">
    <property type="match status" value="1"/>
</dbReference>
<dbReference type="GO" id="GO:0004315">
    <property type="term" value="F:3-oxoacyl-[acyl-carrier-protein] synthase activity"/>
    <property type="evidence" value="ECO:0007669"/>
    <property type="project" value="InterPro"/>
</dbReference>
<dbReference type="CDD" id="cd02440">
    <property type="entry name" value="AdoMet_MTases"/>
    <property type="match status" value="1"/>
</dbReference>
<dbReference type="Pfam" id="PF08242">
    <property type="entry name" value="Methyltransf_12"/>
    <property type="match status" value="1"/>
</dbReference>
<feature type="region of interest" description="Disordered" evidence="6">
    <location>
        <begin position="1619"/>
        <end position="1640"/>
    </location>
</feature>
<dbReference type="SUPFAM" id="SSF53335">
    <property type="entry name" value="S-adenosyl-L-methionine-dependent methyltransferases"/>
    <property type="match status" value="1"/>
</dbReference>
<dbReference type="PANTHER" id="PTHR43775:SF37">
    <property type="entry name" value="SI:DKEY-61P9.11"/>
    <property type="match status" value="1"/>
</dbReference>
<dbReference type="Pfam" id="PF00975">
    <property type="entry name" value="Thioesterase"/>
    <property type="match status" value="2"/>
</dbReference>
<keyword evidence="11" id="KW-1185">Reference proteome</keyword>
<feature type="region of interest" description="Disordered" evidence="6">
    <location>
        <begin position="3812"/>
        <end position="3859"/>
    </location>
</feature>
<dbReference type="SMART" id="SM00825">
    <property type="entry name" value="PKS_KS"/>
    <property type="match status" value="2"/>
</dbReference>
<keyword evidence="2" id="KW-0597">Phosphoprotein</keyword>
<dbReference type="Pfam" id="PF16073">
    <property type="entry name" value="SAT"/>
    <property type="match status" value="2"/>
</dbReference>
<keyword evidence="4" id="KW-0511">Multifunctional enzyme</keyword>
<reference evidence="10 11" key="1">
    <citation type="submission" date="2019-12" db="EMBL/GenBank/DDBJ databases">
        <title>A genome sequence resource for the geographically widespread anthracnose pathogen Colletotrichum asianum.</title>
        <authorList>
            <person name="Meng Y."/>
        </authorList>
    </citation>
    <scope>NUCLEOTIDE SEQUENCE [LARGE SCALE GENOMIC DNA]</scope>
    <source>
        <strain evidence="10 11">ICMP 18580</strain>
    </source>
</reference>
<dbReference type="Gene3D" id="3.10.129.110">
    <property type="entry name" value="Polyketide synthase dehydratase"/>
    <property type="match status" value="2"/>
</dbReference>
<dbReference type="SMART" id="SM00827">
    <property type="entry name" value="PKS_AT"/>
    <property type="match status" value="2"/>
</dbReference>
<dbReference type="InterPro" id="IPR042104">
    <property type="entry name" value="PKS_dehydratase_sf"/>
</dbReference>
<dbReference type="InterPro" id="IPR020806">
    <property type="entry name" value="PKS_PP-bd"/>
</dbReference>
<evidence type="ECO:0000256" key="4">
    <source>
        <dbReference type="ARBA" id="ARBA00023268"/>
    </source>
</evidence>
<dbReference type="InterPro" id="IPR050091">
    <property type="entry name" value="PKS_NRPS_Biosynth_Enz"/>
</dbReference>
<dbReference type="Pfam" id="PF18558">
    <property type="entry name" value="HTH_51"/>
    <property type="match status" value="1"/>
</dbReference>
<dbReference type="OrthoDB" id="329835at2759"/>
<evidence type="ECO:0000256" key="2">
    <source>
        <dbReference type="ARBA" id="ARBA00022553"/>
    </source>
</evidence>
<dbReference type="InterPro" id="IPR049552">
    <property type="entry name" value="PKS_DH_N"/>
</dbReference>
<evidence type="ECO:0000313" key="11">
    <source>
        <dbReference type="Proteomes" id="UP000434172"/>
    </source>
</evidence>
<dbReference type="PROSITE" id="PS50075">
    <property type="entry name" value="CARRIER"/>
    <property type="match status" value="2"/>
</dbReference>
<evidence type="ECO:0000256" key="5">
    <source>
        <dbReference type="PROSITE-ProRule" id="PRU01363"/>
    </source>
</evidence>
<dbReference type="PROSITE" id="PS52019">
    <property type="entry name" value="PKS_MFAS_DH"/>
    <property type="match status" value="2"/>
</dbReference>
<dbReference type="SUPFAM" id="SSF53474">
    <property type="entry name" value="alpha/beta-Hydrolases"/>
    <property type="match status" value="2"/>
</dbReference>
<dbReference type="InterPro" id="IPR020841">
    <property type="entry name" value="PKS_Beta-ketoAc_synthase_dom"/>
</dbReference>
<dbReference type="GO" id="GO:0044550">
    <property type="term" value="P:secondary metabolite biosynthetic process"/>
    <property type="evidence" value="ECO:0007669"/>
    <property type="project" value="TreeGrafter"/>
</dbReference>
<dbReference type="InterPro" id="IPR016035">
    <property type="entry name" value="Acyl_Trfase/lysoPLipase"/>
</dbReference>
<dbReference type="InterPro" id="IPR014030">
    <property type="entry name" value="Ketoacyl_synth_N"/>
</dbReference>
<dbReference type="Gene3D" id="3.40.366.10">
    <property type="entry name" value="Malonyl-Coenzyme A Acyl Carrier Protein, domain 2"/>
    <property type="match status" value="6"/>
</dbReference>
<dbReference type="Pfam" id="PF21089">
    <property type="entry name" value="PKS_DH_N"/>
    <property type="match status" value="1"/>
</dbReference>
<dbReference type="GO" id="GO:0004312">
    <property type="term" value="F:fatty acid synthase activity"/>
    <property type="evidence" value="ECO:0007669"/>
    <property type="project" value="TreeGrafter"/>
</dbReference>
<dbReference type="InterPro" id="IPR029063">
    <property type="entry name" value="SAM-dependent_MTases_sf"/>
</dbReference>
<dbReference type="InterPro" id="IPR014043">
    <property type="entry name" value="Acyl_transferase_dom"/>
</dbReference>
<keyword evidence="3" id="KW-0808">Transferase</keyword>
<feature type="compositionally biased region" description="Polar residues" evidence="6">
    <location>
        <begin position="3945"/>
        <end position="3960"/>
    </location>
</feature>
<dbReference type="Gene3D" id="3.40.50.150">
    <property type="entry name" value="Vaccinia Virus protein VP39"/>
    <property type="match status" value="1"/>
</dbReference>
<dbReference type="InterPro" id="IPR016039">
    <property type="entry name" value="Thiolase-like"/>
</dbReference>
<dbReference type="SUPFAM" id="SSF55048">
    <property type="entry name" value="Probable ACP-binding domain of malonyl-CoA ACP transacylase"/>
    <property type="match status" value="2"/>
</dbReference>
<dbReference type="GO" id="GO:0006633">
    <property type="term" value="P:fatty acid biosynthetic process"/>
    <property type="evidence" value="ECO:0007669"/>
    <property type="project" value="InterPro"/>
</dbReference>
<keyword evidence="1" id="KW-0596">Phosphopantetheine</keyword>
<gene>
    <name evidence="10" type="ORF">GQ607_004253</name>
</gene>
<dbReference type="Pfam" id="PF14765">
    <property type="entry name" value="PS-DH"/>
    <property type="match status" value="2"/>
</dbReference>
<feature type="domain" description="Carrier" evidence="7">
    <location>
        <begin position="3853"/>
        <end position="3934"/>
    </location>
</feature>
<dbReference type="SUPFAM" id="SSF52151">
    <property type="entry name" value="FabD/lysophospholipase-like"/>
    <property type="match status" value="2"/>
</dbReference>
<evidence type="ECO:0000256" key="1">
    <source>
        <dbReference type="ARBA" id="ARBA00022450"/>
    </source>
</evidence>
<dbReference type="NCBIfam" id="TIGR04532">
    <property type="entry name" value="PT_fungal_PKS"/>
    <property type="match status" value="2"/>
</dbReference>
<dbReference type="InterPro" id="IPR014031">
    <property type="entry name" value="Ketoacyl_synth_C"/>
</dbReference>
<feature type="active site" description="Proton donor; for dehydratase activity" evidence="5">
    <location>
        <position position="1505"/>
    </location>
</feature>
<dbReference type="InterPro" id="IPR032088">
    <property type="entry name" value="SAT"/>
</dbReference>
<dbReference type="InterPro" id="IPR001031">
    <property type="entry name" value="Thioesterase"/>
</dbReference>
<evidence type="ECO:0000256" key="3">
    <source>
        <dbReference type="ARBA" id="ARBA00022679"/>
    </source>
</evidence>
<dbReference type="EMBL" id="WOWK01000017">
    <property type="protein sequence ID" value="KAF0328457.1"/>
    <property type="molecule type" value="Genomic_DNA"/>
</dbReference>
<dbReference type="Gene3D" id="3.40.50.1820">
    <property type="entry name" value="alpha/beta hydrolase"/>
    <property type="match status" value="2"/>
</dbReference>
<organism evidence="10 11">
    <name type="scientific">Colletotrichum asianum</name>
    <dbReference type="NCBI Taxonomy" id="702518"/>
    <lineage>
        <taxon>Eukaryota</taxon>
        <taxon>Fungi</taxon>
        <taxon>Dikarya</taxon>
        <taxon>Ascomycota</taxon>
        <taxon>Pezizomycotina</taxon>
        <taxon>Sordariomycetes</taxon>
        <taxon>Hypocreomycetidae</taxon>
        <taxon>Glomerellales</taxon>
        <taxon>Glomerellaceae</taxon>
        <taxon>Colletotrichum</taxon>
        <taxon>Colletotrichum gloeosporioides species complex</taxon>
    </lineage>
</organism>
<accession>A0A8H3WPX9</accession>
<dbReference type="GO" id="GO:0031177">
    <property type="term" value="F:phosphopantetheine binding"/>
    <property type="evidence" value="ECO:0007669"/>
    <property type="project" value="InterPro"/>
</dbReference>
<dbReference type="PROSITE" id="PS00012">
    <property type="entry name" value="PHOSPHOPANTETHEINE"/>
    <property type="match status" value="3"/>
</dbReference>
<evidence type="ECO:0000256" key="6">
    <source>
        <dbReference type="SAM" id="MobiDB-lite"/>
    </source>
</evidence>
<dbReference type="PANTHER" id="PTHR43775">
    <property type="entry name" value="FATTY ACID SYNTHASE"/>
    <property type="match status" value="1"/>
</dbReference>
<feature type="compositionally biased region" description="Polar residues" evidence="6">
    <location>
        <begin position="1620"/>
        <end position="1633"/>
    </location>
</feature>
<dbReference type="InterPro" id="IPR036736">
    <property type="entry name" value="ACP-like_sf"/>
</dbReference>
<dbReference type="Pfam" id="PF22621">
    <property type="entry name" value="CurL-like_PKS_C"/>
    <property type="match status" value="2"/>
</dbReference>
<feature type="region of interest" description="N-terminal hotdog fold" evidence="5">
    <location>
        <begin position="1290"/>
        <end position="1418"/>
    </location>
</feature>
<feature type="region of interest" description="N-terminal hotdog fold" evidence="5">
    <location>
        <begin position="3502"/>
        <end position="3639"/>
    </location>
</feature>
<evidence type="ECO:0000259" key="9">
    <source>
        <dbReference type="PROSITE" id="PS52019"/>
    </source>
</evidence>
<dbReference type="Gene3D" id="1.10.1200.10">
    <property type="entry name" value="ACP-like"/>
    <property type="match status" value="3"/>
</dbReference>
<dbReference type="InterPro" id="IPR049551">
    <property type="entry name" value="PKS_DH_C"/>
</dbReference>
<dbReference type="SUPFAM" id="SSF47336">
    <property type="entry name" value="ACP-like"/>
    <property type="match status" value="3"/>
</dbReference>
<dbReference type="PROSITE" id="PS00606">
    <property type="entry name" value="KS3_1"/>
    <property type="match status" value="2"/>
</dbReference>
<dbReference type="CDD" id="cd00833">
    <property type="entry name" value="PKS"/>
    <property type="match status" value="2"/>
</dbReference>
<sequence>MSKLKENYWVLFGGQGSPSIFSPGASAIAEEDAQLSPAGSILLSKCHAAFLQEVESLDAASQEDLGINLTSFCFPQNLIKPNERYHAHPVLQATTIYLCQLLHYLAQSQRSNEPFEASFDKIRETTGFSSGFITATVVARSCSLDNLVANGVEGFRLAFWIACRCHFRNLNANSNRSPDSNGVRGNLDATCSLVIRGLSSAQVEEKLSKHCATRFSSLGSSYQSTSQSLHVSAILSPSVVAVSGPKEELVAFEAEGVSAFATKFAHVHGWYHGGNQLEVVVDEVLEDAQRRDIVFSTLFAPMKPLRSTFDGTLIDASNVDAVGFLQLLARHLLVHCVNWHDTATQITASVRELLREDSAACVKLLSFGPSSNSLFPIFDPPDDRINFMELSSFKATSTTHSVDDHPNSIAIVGMSVKLPNAQDRNELWQMLSQGVSAVQEIPESRFQISDYYSEKQPHHSRTMPIKHGAFLNDAFSFDNSFFNISPREAISMDPQQRLLLHAAQEALEDAGYVGDSSPSSQKATTGCFIGLATGDYTDNLRNDVDVFYSPGTLRAFHSGRISFFHGFSGPSIVTDTACSSSMVSLYQACRALQTGDCTTAIAGGINVISSPDMYLGLSRGHFLSQTGGCKPFDAAADGYCRAEGCVLFVLKRLSDAVAENDNIHGVIRDVMTNQSGNAQSITHPHSPTQINLFQRLLNQTKVDPRSVSVIEAHGTGTQAGDTREMESLRHVFGPYHSVTNPIVVSSIKGNVGHCEAASGAASLAKLLLMLREKGIPPQAGFNTINPHFSDLENSGFVIPRRIIPWNHSISTPRRAMLSNFGAAGSNASLLLEEWIQHSNTETRTRDRSSYVFQISAKSQTALQATVQQYLKFLGESPDRSLLEDVCYTATARRQAYDYRISVSCSSVEELRSKLETCEASSPPPALSAAATVFCFSGQGGFYRGVGAELMETFPSFREFVSKCDSIIKELGNESILGMFRNDASNDQSLGKSERIIAEQYLISLGEYAALCIAGALSLEDTLRVVSSRAKMMALYCESNASGLLACSMSPDRAGNLISTNPALSELTVACLNGIDDCVIGGPLDQISEFQGHCKAWKIKTKVLDVPFAFHTKAMDPILDDLEALGRSIGFATPTVPIISNVFGCFFQAEHLTGNYFALHAREPVRFSEGLLDLQSSAPLHNALFLDIGPHPSTIPMVRSLNQHGSSTYLGTLQKSRKAWESISATLANISLLKIPVNWREVFAGTSARMLSGLPGHPLKGPKFFVSYREQLQSVEQGETSLPSLRTKTRFNLLPWLKPQPAPSDTFVFETTLQILGLLISGHEVGGTAICPASLFHELALEAVETAIPPLVSQTLVVTNMVFASPLVYKPSKEANVSVHLTKHTSDGGADFKVSSTSASDPTENVHCTGVVSLRDQHVFDSQQIKDAALMKRQKQHFDTVGKEHSSIFRTRVLYEVVFPRVVRYSPEYQSINYLRVSDSNLEGIGSFKLPQESGTGYISHPVFTDTILHTAGFIANIAIKDEDVCICAQVDAVEISYRDIDFGGTFQIYCSLLEVKGAFLADAIVMDTSGQVFAAVRGIEFRRLRLSTFQQMLARKSTDADNEVCASSGDNLQVPIDLITPSTSTKGTNTPPESRTKSTQDVDMALKKIVMDVGGFSIEDMDYNKPLDELGIDSLMQIEIASGLTRAFPCADKMNHRTLSQCETLGSLEITLGLMLQSSVEPTSVVGSPKMVNEQPPGSPTPAPLTRILSDSIGDNPVALYTSHRETTPLCLFHDGSGQITTYARLRDYDRDVFAVFDPSFGSTKKCYETIPQMAEDYVSLLSKSTHFPLMVGGWSFGGVVAFEAARQLLSKGFEVKGLVLIDSPSPVNHKPLPKEIITSITRSNRSDGQPQEEKHNAALEEEFQRNASLLERYGADPSAMTRMPGLKTVMLRSQDVMDTESLLGLRYDWLSNQNGRDASIAAWENLVCGHIKVLPIPGNHFEAFSPANIAETGSQLWKALVIRPVVETLFDHVRVRRLGLWREEVVRHKPDPTLQLGRNGSFRPGHHRGQVLDDEVEIGILARQVYGISTPRATHINDGAFAQRSPQLRVHEAHSRGTLGTVRKRHHRLGELPRKLGVLLHRVVSALLFTLQYGHCRVAGLLIFELFESINGPRSRAEDMIAEEPEPVRHGRFLDQSLGSERVCDEARPRLTEKTVIDHGIAKDTTDVRLMNIAEMSQLGEGNFLVKRDLVWDIPSRDGLQTSAIRLSLGIDYASYSMASDQLLFFGDQTVETGPFLRDLSQKAKSSRNLQKFLLDAGNNLRTHVSNLEEGVRKLIPEFHTVAELAEARSDPAAQAILSPVLLCIAQLSDLIHRTEKTPSLLQSSSDGPGPARHLVGFCTGLLPAAVAAASTSLADATRLSQEIVLLSIRLGLHAYRRSVAIEATSGVWHIYVSSESRSTLTLSGPPSVLQSFLSSTAMYGVRSTSLPIYTAFHASHLAAPDVGAIIGTSPVFTTRIPQGTTLFSPTTGSAYDGETLYEFLRKALHDIFQEKLFPSKTLDSALHRSSGSKLSVHVFGPSNAGGFLEKSLAASGFKDAKVQLSEIAETGEPEDAIAIVGMSGRFPGGDNLQAFWDILVQGKDLHKKVPKDRFDVDLHCDPTGKTPNSTLSAFGCFLDKPGYFDNLMFNMSPREAAQTDPCQRLLLMAAYEALETAGYRYDAKPDRGNVGSFVGLTTDDWREYNISQDIDMYFVTGGLRSFGSGRLNYFFKLEGPSYVLDTACSSSAASIELACASLLGRDCDMALAGGANVMTGPNLWAGLSRAGFVSPTGSCKTFDETADGYCRGEGVGIIVLKRLEDAIQAGDNIQGVIRGIATNHSANALSITQPHGPTQKKLYNQVLRKANLTPDQIQYVEMHGTGTQAGDVTEMNSVVSTFASGREPTNPLYVGGIKANVGHGEAAAGVTSVIKALMMFRENSIPPHAGIKTRINSKFPPLEKANIHIARELKPFMTDKEPRRIMIGNFGATGGNTCMVIEEPPRRSIIGKDPRNVQVVTFSAKTRSSLRGNKQRLLDYLVRYPNLGLENIAYTLTARRSHQPLRSSFCASSVQGLFKALSSDLGRTTDVVNSVGQGSIVFVFPGQGVKFFGLAKNLYGSCPQLQQSILELNNIAKTLGLPPFIDLILREQSNGASPTRTHLAIVALEIAIAQLLKSWGIVPNAVLGHSLGEYAALCTAGVLTVADTLLLVGRRAQLVEKLCVKDTHGMLAISAPAQKVQTLIDENPGAGIAIACFNSPMSVVVNGKMEALERFRTTLREGNSIKSTYLSTPYAFHSAQLDPMLDAYQTVAKSAQFCKPSIPVVSTLFGRVVDKEGVFSASYLAEQTRKPVRFGTAITAARDAGYITNNTLIVEAGPGAMCLSMAKSTLAAPCKLLPALQSASSTWEALSQIVAEAYTSGVSVDWAEFHRPYKPSLSVLDLPTYHFDLKDFWIQYRGGVAALERDMKAKSLQGSQSPGQASLGTCLHRLESEDIAKDNGTVDFSVDLQEPSLRKLIDGHNVVGIALTPSGVYQEMAWSAARYLHGQMSPGGSDAQMVLQKLDIFSPLFLAQSTSPQIVTVRATTKTGSNTFVVTVSSDKDHSRCELVIATPHQTQKDEWKARRALVAPRSAELMQPASQHPVYRLFKQMVYKIFSPITDYSSEYWSINEVFIDQSFTEAAFKLDLRETPAGSSFTYDPCWLDSIAQTAGFLLNSNASNPADVVYMSTGCDALKLSNELTGGRQYLCYVRAEISDNGSSVVCETTVFDDTSAVAIGEGLKFKRVKKARLRQLLGLPSATQSDPVKNKAAPPEQKIAVEKEDKQPRVTSDSTDKPTAKVSRRETSDHEQLSAVLKVISAEVGTQLEDVENHTTLEDLGVDSLLTVAITSRLKSEQNIELPATLIAGPTTIAELIAYFDDSTADIVDEPTDESGASTQDSPSSAISTPPTLPVADSPISGIPGLEGVDMKDILLSVIAKESGLDPSEIGMDTSLADIGVDSLMSIAIIGAVKEQTGTELPASLLADCATVSQVVRTIASDNSQDDSTLFPSEEILPQMVLPPVKPFNPEEYHSNVVLLQGQPQSQQRLFLITDGSGSAAVYLHLPKLAPNLTVYALEAPFLGRASEFTGSMEQIGSIYARAIRSVQPHGPYMIGGFSVGGMFAYETLRQLVEGGEQIHSFLVFDAACPKKLQGIPDVTVEVCEMTGIFDSISETDKRRPLTLEQKTYVAGCVKCVMNYDPVPLPAHARPVHTFIIWARNGFFDKLSDKVIEADKILTVKSGLQKEANPDWMEWLTVERSSFGPRGWDRLVGDVETFVVDGDHFSIMMRPRITNETGPLVQKLAKKMVSTLNKPRQLTQVTESPAALQKIRDTFKNSTDLVLGFSNEAGCSGFWDEVFPTQQQLVLAFVTESLARMGCNLDALAPGEALEITNTLPKHQNLLQIIYKILQDGGLVNSQHGRFLRTYQPVDKTPSWAIYNQLIRDHPLHNSEHELLQVAGSKLAECLTGAIEPLSLIFGKSRGLLQEFYTNAPMFVAASKFACEIIGRAFAGVTSRVEILEVGAGLGGTTKYVLDKLVENAVSFTYTYTDISSSFLAEAKKRYAHLPPGSVEFVPLDIEKTPPEKLCGRFHAVLSSNCVHATRSLAASCGNIRKLLRPGGFVVLVEFTTRLSWLDLVFGLLEGWWRFDDGRTHCLADEHLWESTLKAVGFENVLWSDAEGNDKPNPQTLVAF</sequence>
<dbReference type="Gene3D" id="3.40.47.10">
    <property type="match status" value="2"/>
</dbReference>
<proteinExistence type="predicted"/>
<dbReference type="Pfam" id="PF00698">
    <property type="entry name" value="Acyl_transf_1"/>
    <property type="match status" value="2"/>
</dbReference>
<dbReference type="InterPro" id="IPR029058">
    <property type="entry name" value="AB_hydrolase_fold"/>
</dbReference>
<dbReference type="InterPro" id="IPR041068">
    <property type="entry name" value="HTH_51"/>
</dbReference>
<feature type="region of interest" description="C-terminal hotdog fold" evidence="5">
    <location>
        <begin position="1445"/>
        <end position="1590"/>
    </location>
</feature>
<evidence type="ECO:0000259" key="7">
    <source>
        <dbReference type="PROSITE" id="PS50075"/>
    </source>
</evidence>
<dbReference type="InterPro" id="IPR006162">
    <property type="entry name" value="Ppantetheine_attach_site"/>
</dbReference>
<dbReference type="Pfam" id="PF02801">
    <property type="entry name" value="Ketoacyl-synt_C"/>
    <property type="match status" value="2"/>
</dbReference>